<dbReference type="GO" id="GO:0005267">
    <property type="term" value="F:potassium channel activity"/>
    <property type="evidence" value="ECO:0007669"/>
    <property type="project" value="UniProtKB-KW"/>
</dbReference>
<keyword evidence="7" id="KW-0630">Potassium</keyword>
<comment type="catalytic activity">
    <reaction evidence="12">
        <text>K(+)(in) = K(+)(out)</text>
        <dbReference type="Rhea" id="RHEA:29463"/>
        <dbReference type="ChEBI" id="CHEBI:29103"/>
    </reaction>
</comment>
<dbReference type="PANTHER" id="PTHR31462:SF5">
    <property type="entry name" value="ENDOSOMAL_LYSOSOMAL PROTON CHANNEL TMEM175"/>
    <property type="match status" value="1"/>
</dbReference>
<keyword evidence="5 13" id="KW-0812">Transmembrane</keyword>
<comment type="similarity">
    <text evidence="2">Belongs to the TMEM175 family.</text>
</comment>
<proteinExistence type="inferred from homology"/>
<dbReference type="GO" id="GO:0015252">
    <property type="term" value="F:proton channel activity"/>
    <property type="evidence" value="ECO:0007669"/>
    <property type="project" value="InterPro"/>
</dbReference>
<dbReference type="AlphaFoldDB" id="A0A7C9FZE2"/>
<feature type="transmembrane region" description="Helical" evidence="13">
    <location>
        <begin position="158"/>
        <end position="176"/>
    </location>
</feature>
<feature type="transmembrane region" description="Helical" evidence="13">
    <location>
        <begin position="48"/>
        <end position="66"/>
    </location>
</feature>
<evidence type="ECO:0000256" key="13">
    <source>
        <dbReference type="SAM" id="Phobius"/>
    </source>
</evidence>
<keyword evidence="3" id="KW-0813">Transport</keyword>
<evidence type="ECO:0000313" key="15">
    <source>
        <dbReference type="Proteomes" id="UP000479293"/>
    </source>
</evidence>
<comment type="subcellular location">
    <subcellularLocation>
        <location evidence="1">Membrane</location>
        <topology evidence="1">Multi-pass membrane protein</topology>
    </subcellularLocation>
</comment>
<evidence type="ECO:0000256" key="12">
    <source>
        <dbReference type="ARBA" id="ARBA00034430"/>
    </source>
</evidence>
<evidence type="ECO:0000256" key="2">
    <source>
        <dbReference type="ARBA" id="ARBA00006920"/>
    </source>
</evidence>
<evidence type="ECO:0000256" key="7">
    <source>
        <dbReference type="ARBA" id="ARBA00022958"/>
    </source>
</evidence>
<keyword evidence="4" id="KW-0633">Potassium transport</keyword>
<keyword evidence="15" id="KW-1185">Reference proteome</keyword>
<dbReference type="InterPro" id="IPR010617">
    <property type="entry name" value="TMEM175-like"/>
</dbReference>
<accession>A0A7C9FZE2</accession>
<evidence type="ECO:0000256" key="3">
    <source>
        <dbReference type="ARBA" id="ARBA00022448"/>
    </source>
</evidence>
<reference evidence="14 15" key="1">
    <citation type="submission" date="2019-10" db="EMBL/GenBank/DDBJ databases">
        <title>Draft Genome Sequence of Cytophagaceae sp. SJW1-29.</title>
        <authorList>
            <person name="Choi A."/>
        </authorList>
    </citation>
    <scope>NUCLEOTIDE SEQUENCE [LARGE SCALE GENOMIC DNA]</scope>
    <source>
        <strain evidence="14 15">SJW1-29</strain>
    </source>
</reference>
<evidence type="ECO:0000313" key="14">
    <source>
        <dbReference type="EMBL" id="MPR36213.1"/>
    </source>
</evidence>
<dbReference type="PANTHER" id="PTHR31462">
    <property type="entry name" value="ENDOSOMAL/LYSOSOMAL POTASSIUM CHANNEL TMEM175"/>
    <property type="match status" value="1"/>
</dbReference>
<comment type="caution">
    <text evidence="14">The sequence shown here is derived from an EMBL/GenBank/DDBJ whole genome shotgun (WGS) entry which is preliminary data.</text>
</comment>
<name>A0A7C9FZE2_9BACT</name>
<evidence type="ECO:0000256" key="6">
    <source>
        <dbReference type="ARBA" id="ARBA00022826"/>
    </source>
</evidence>
<evidence type="ECO:0000256" key="11">
    <source>
        <dbReference type="ARBA" id="ARBA00023303"/>
    </source>
</evidence>
<dbReference type="Proteomes" id="UP000479293">
    <property type="component" value="Unassembled WGS sequence"/>
</dbReference>
<feature type="transmembrane region" description="Helical" evidence="13">
    <location>
        <begin position="87"/>
        <end position="108"/>
    </location>
</feature>
<evidence type="ECO:0000256" key="1">
    <source>
        <dbReference type="ARBA" id="ARBA00004141"/>
    </source>
</evidence>
<gene>
    <name evidence="14" type="ORF">GBK04_23415</name>
</gene>
<dbReference type="EMBL" id="WHLY01000002">
    <property type="protein sequence ID" value="MPR36213.1"/>
    <property type="molecule type" value="Genomic_DNA"/>
</dbReference>
<protein>
    <submittedName>
        <fullName evidence="14">DUF1211 domain-containing protein</fullName>
    </submittedName>
</protein>
<evidence type="ECO:0000256" key="5">
    <source>
        <dbReference type="ARBA" id="ARBA00022692"/>
    </source>
</evidence>
<feature type="transmembrane region" description="Helical" evidence="13">
    <location>
        <begin position="12"/>
        <end position="28"/>
    </location>
</feature>
<keyword evidence="8 13" id="KW-1133">Transmembrane helix</keyword>
<keyword evidence="11" id="KW-0407">Ion channel</keyword>
<keyword evidence="9" id="KW-0406">Ion transport</keyword>
<evidence type="ECO:0000256" key="10">
    <source>
        <dbReference type="ARBA" id="ARBA00023136"/>
    </source>
</evidence>
<evidence type="ECO:0000256" key="8">
    <source>
        <dbReference type="ARBA" id="ARBA00022989"/>
    </source>
</evidence>
<dbReference type="RefSeq" id="WP_152763924.1">
    <property type="nucleotide sequence ID" value="NZ_WHLY01000002.1"/>
</dbReference>
<keyword evidence="10 13" id="KW-0472">Membrane</keyword>
<keyword evidence="6" id="KW-0631">Potassium channel</keyword>
<dbReference type="GO" id="GO:0016020">
    <property type="term" value="C:membrane"/>
    <property type="evidence" value="ECO:0007669"/>
    <property type="project" value="UniProtKB-SubCell"/>
</dbReference>
<organism evidence="14 15">
    <name type="scientific">Salmonirosea aquatica</name>
    <dbReference type="NCBI Taxonomy" id="2654236"/>
    <lineage>
        <taxon>Bacteria</taxon>
        <taxon>Pseudomonadati</taxon>
        <taxon>Bacteroidota</taxon>
        <taxon>Cytophagia</taxon>
        <taxon>Cytophagales</taxon>
        <taxon>Spirosomataceae</taxon>
        <taxon>Salmonirosea</taxon>
    </lineage>
</organism>
<evidence type="ECO:0000256" key="4">
    <source>
        <dbReference type="ARBA" id="ARBA00022538"/>
    </source>
</evidence>
<evidence type="ECO:0000256" key="9">
    <source>
        <dbReference type="ARBA" id="ARBA00023065"/>
    </source>
</evidence>
<sequence>MGDKNLQLERTVFFCDAVVAIAITLLALDIKVEKTSTDHLQLSDITSQWKSFAAFLLSFINIANYWKTHHTFFTHIKKIDEKLLWLNIFWLFFIVLLPFSTSLVSGYFFDKISIILYSTNLLMVSIFQNNIWDYSTTLGFIKQDGEEVLTLSHVPIRLYCNLDMINAIIAIVLSFYSPGLAFILLFTKLPMIVLARLYFLPKKIKLAKNRRGGF</sequence>
<dbReference type="Pfam" id="PF06736">
    <property type="entry name" value="TMEM175"/>
    <property type="match status" value="1"/>
</dbReference>